<feature type="signal peptide" evidence="1">
    <location>
        <begin position="1"/>
        <end position="30"/>
    </location>
</feature>
<feature type="chain" id="PRO_5016693901" evidence="1">
    <location>
        <begin position="31"/>
        <end position="259"/>
    </location>
</feature>
<sequence length="259" mass="27827">MKASFFSPVRSVFFGAAIAAAAMISPAASAQEGGITAKELASRLSAQQQDGNTFIRLKMDTGGTSLQVQIKSRKTASSTDVVYQILFPKEQKGNGVLLRSSGGGASFTAPDKLTTIESSQMKQPLFGSALTYEDVVQNFFAWDNQAFAGTETINKVECHILESKGGKGSYAKVRTWIDLRRMVPMRVEKYSSSGEVVVRIDTTDVVQNDGKHIPANLSARRGSTVTELDGSRIKRGVSYTDADFSPEGLKNVSAPRGGD</sequence>
<dbReference type="RefSeq" id="WP_113959920.1">
    <property type="nucleotide sequence ID" value="NZ_QNRR01000007.1"/>
</dbReference>
<keyword evidence="4" id="KW-1185">Reference proteome</keyword>
<name>A0A366HI43_9BACT</name>
<keyword evidence="3" id="KW-0449">Lipoprotein</keyword>
<evidence type="ECO:0000313" key="4">
    <source>
        <dbReference type="Proteomes" id="UP000253426"/>
    </source>
</evidence>
<dbReference type="CDD" id="cd16329">
    <property type="entry name" value="LolA_like"/>
    <property type="match status" value="1"/>
</dbReference>
<keyword evidence="1" id="KW-0732">Signal</keyword>
<evidence type="ECO:0000313" key="3">
    <source>
        <dbReference type="EMBL" id="RBP41279.1"/>
    </source>
</evidence>
<reference evidence="3 4" key="1">
    <citation type="submission" date="2018-06" db="EMBL/GenBank/DDBJ databases">
        <title>Genomic Encyclopedia of Type Strains, Phase IV (KMG-IV): sequencing the most valuable type-strain genomes for metagenomic binning, comparative biology and taxonomic classification.</title>
        <authorList>
            <person name="Goeker M."/>
        </authorList>
    </citation>
    <scope>NUCLEOTIDE SEQUENCE [LARGE SCALE GENOMIC DNA]</scope>
    <source>
        <strain evidence="3 4">DSM 25532</strain>
    </source>
</reference>
<evidence type="ECO:0000259" key="2">
    <source>
        <dbReference type="Pfam" id="PF17131"/>
    </source>
</evidence>
<comment type="caution">
    <text evidence="3">The sequence shown here is derived from an EMBL/GenBank/DDBJ whole genome shotgun (WGS) entry which is preliminary data.</text>
</comment>
<feature type="domain" description="Uncharacterized protein TP-0789" evidence="2">
    <location>
        <begin position="86"/>
        <end position="250"/>
    </location>
</feature>
<dbReference type="Gene3D" id="2.50.20.10">
    <property type="entry name" value="Lipoprotein localisation LolA/LolB/LppX"/>
    <property type="match status" value="1"/>
</dbReference>
<dbReference type="Proteomes" id="UP000253426">
    <property type="component" value="Unassembled WGS sequence"/>
</dbReference>
<dbReference type="OrthoDB" id="9803781at2"/>
<accession>A0A366HI43</accession>
<gene>
    <name evidence="3" type="ORF">DES53_107110</name>
</gene>
<organism evidence="3 4">
    <name type="scientific">Roseimicrobium gellanilyticum</name>
    <dbReference type="NCBI Taxonomy" id="748857"/>
    <lineage>
        <taxon>Bacteria</taxon>
        <taxon>Pseudomonadati</taxon>
        <taxon>Verrucomicrobiota</taxon>
        <taxon>Verrucomicrobiia</taxon>
        <taxon>Verrucomicrobiales</taxon>
        <taxon>Verrucomicrobiaceae</taxon>
        <taxon>Roseimicrobium</taxon>
    </lineage>
</organism>
<dbReference type="InterPro" id="IPR033399">
    <property type="entry name" value="TP_0789-like"/>
</dbReference>
<dbReference type="EMBL" id="QNRR01000007">
    <property type="protein sequence ID" value="RBP41279.1"/>
    <property type="molecule type" value="Genomic_DNA"/>
</dbReference>
<protein>
    <submittedName>
        <fullName evidence="3">Outer membrane lipoprotein-sorting protein</fullName>
    </submittedName>
</protein>
<proteinExistence type="predicted"/>
<dbReference type="Pfam" id="PF17131">
    <property type="entry name" value="LolA_like"/>
    <property type="match status" value="1"/>
</dbReference>
<evidence type="ECO:0000256" key="1">
    <source>
        <dbReference type="SAM" id="SignalP"/>
    </source>
</evidence>
<dbReference type="AlphaFoldDB" id="A0A366HI43"/>